<gene>
    <name evidence="7" type="ORF">Rhow_000739</name>
</gene>
<feature type="transmembrane region" description="Helical" evidence="6">
    <location>
        <begin position="44"/>
        <end position="63"/>
    </location>
</feature>
<evidence type="ECO:0000256" key="3">
    <source>
        <dbReference type="ARBA" id="ARBA00020268"/>
    </source>
</evidence>
<comment type="similarity">
    <text evidence="2">Belongs to the multi antimicrobial extrusion (MATE) (TC 2.A.66.1) family.</text>
</comment>
<keyword evidence="8" id="KW-1185">Reference proteome</keyword>
<comment type="caution">
    <text evidence="7">The sequence shown here is derived from an EMBL/GenBank/DDBJ whole genome shotgun (WGS) entry which is preliminary data.</text>
</comment>
<sequence length="208" mass="22250">MWLRIAWPDSVFGLFSYGADVVLVDLAARLGAAGLAAFRVMSSAVSVVWVIIFGLASAIAILVGQRLGARDRDGHEAFVRAGAVLMLVGSSVVSGMLALFPGLYFALFTDDPEVLALVSGTVALLPAMTLIMVTELVYAAQLRALGDTRGIMYVSVLATLCGTVPAAWFFVEVLDRGLSGIYLGLLLGWIIRSSAVWIRFRRTVQPAR</sequence>
<proteinExistence type="inferred from homology"/>
<evidence type="ECO:0000313" key="8">
    <source>
        <dbReference type="Proteomes" id="UP000287519"/>
    </source>
</evidence>
<dbReference type="PANTHER" id="PTHR43298">
    <property type="entry name" value="MULTIDRUG RESISTANCE PROTEIN NORM-RELATED"/>
    <property type="match status" value="1"/>
</dbReference>
<accession>A0A402C2M5</accession>
<feature type="transmembrane region" description="Helical" evidence="6">
    <location>
        <begin position="150"/>
        <end position="171"/>
    </location>
</feature>
<evidence type="ECO:0000313" key="7">
    <source>
        <dbReference type="EMBL" id="GCE37855.1"/>
    </source>
</evidence>
<organism evidence="7 8">
    <name type="scientific">Rhodococcus wratislaviensis</name>
    <name type="common">Tsukamurella wratislaviensis</name>
    <dbReference type="NCBI Taxonomy" id="44752"/>
    <lineage>
        <taxon>Bacteria</taxon>
        <taxon>Bacillati</taxon>
        <taxon>Actinomycetota</taxon>
        <taxon>Actinomycetes</taxon>
        <taxon>Mycobacteriales</taxon>
        <taxon>Nocardiaceae</taxon>
        <taxon>Rhodococcus</taxon>
    </lineage>
</organism>
<protein>
    <recommendedName>
        <fullName evidence="3">Probable multidrug resistance protein NorM</fullName>
    </recommendedName>
    <alternativeName>
        <fullName evidence="5">Multidrug-efflux transporter</fullName>
    </alternativeName>
</protein>
<dbReference type="PANTHER" id="PTHR43298:SF2">
    <property type="entry name" value="FMN_FAD EXPORTER YEEO-RELATED"/>
    <property type="match status" value="1"/>
</dbReference>
<evidence type="ECO:0000256" key="2">
    <source>
        <dbReference type="ARBA" id="ARBA00010199"/>
    </source>
</evidence>
<keyword evidence="6" id="KW-0812">Transmembrane</keyword>
<keyword evidence="6" id="KW-1133">Transmembrane helix</keyword>
<evidence type="ECO:0000256" key="4">
    <source>
        <dbReference type="ARBA" id="ARBA00022448"/>
    </source>
</evidence>
<comment type="function">
    <text evidence="1">Multidrug efflux pump.</text>
</comment>
<dbReference type="GO" id="GO:0042910">
    <property type="term" value="F:xenobiotic transmembrane transporter activity"/>
    <property type="evidence" value="ECO:0007669"/>
    <property type="project" value="InterPro"/>
</dbReference>
<evidence type="ECO:0000256" key="5">
    <source>
        <dbReference type="ARBA" id="ARBA00031636"/>
    </source>
</evidence>
<evidence type="ECO:0000256" key="6">
    <source>
        <dbReference type="SAM" id="Phobius"/>
    </source>
</evidence>
<dbReference type="GO" id="GO:0005886">
    <property type="term" value="C:plasma membrane"/>
    <property type="evidence" value="ECO:0007669"/>
    <property type="project" value="TreeGrafter"/>
</dbReference>
<evidence type="ECO:0000256" key="1">
    <source>
        <dbReference type="ARBA" id="ARBA00003408"/>
    </source>
</evidence>
<dbReference type="InterPro" id="IPR002528">
    <property type="entry name" value="MATE_fam"/>
</dbReference>
<feature type="transmembrane region" description="Helical" evidence="6">
    <location>
        <begin position="84"/>
        <end position="108"/>
    </location>
</feature>
<dbReference type="EMBL" id="BHYM01000013">
    <property type="protein sequence ID" value="GCE37855.1"/>
    <property type="molecule type" value="Genomic_DNA"/>
</dbReference>
<dbReference type="Proteomes" id="UP000287519">
    <property type="component" value="Unassembled WGS sequence"/>
</dbReference>
<feature type="transmembrane region" description="Helical" evidence="6">
    <location>
        <begin position="114"/>
        <end position="138"/>
    </location>
</feature>
<dbReference type="InterPro" id="IPR050222">
    <property type="entry name" value="MATE_MdtK"/>
</dbReference>
<dbReference type="Pfam" id="PF01554">
    <property type="entry name" value="MatE"/>
    <property type="match status" value="1"/>
</dbReference>
<dbReference type="AlphaFoldDB" id="A0A402C2M5"/>
<feature type="transmembrane region" description="Helical" evidence="6">
    <location>
        <begin position="12"/>
        <end position="38"/>
    </location>
</feature>
<reference evidence="7 8" key="1">
    <citation type="submission" date="2018-11" db="EMBL/GenBank/DDBJ databases">
        <title>Microbial catabolism of amino acid.</title>
        <authorList>
            <person name="Hibi M."/>
            <person name="Ogawa J."/>
        </authorList>
    </citation>
    <scope>NUCLEOTIDE SEQUENCE [LARGE SCALE GENOMIC DNA]</scope>
    <source>
        <strain evidence="7 8">C31-06</strain>
    </source>
</reference>
<keyword evidence="4" id="KW-0813">Transport</keyword>
<keyword evidence="6" id="KW-0472">Membrane</keyword>
<dbReference type="GO" id="GO:0015297">
    <property type="term" value="F:antiporter activity"/>
    <property type="evidence" value="ECO:0007669"/>
    <property type="project" value="InterPro"/>
</dbReference>
<name>A0A402C2M5_RHOWR</name>
<feature type="transmembrane region" description="Helical" evidence="6">
    <location>
        <begin position="177"/>
        <end position="198"/>
    </location>
</feature>